<dbReference type="Proteomes" id="UP000237000">
    <property type="component" value="Unassembled WGS sequence"/>
</dbReference>
<organism evidence="1 2">
    <name type="scientific">Trema orientale</name>
    <name type="common">Charcoal tree</name>
    <name type="synonym">Celtis orientalis</name>
    <dbReference type="NCBI Taxonomy" id="63057"/>
    <lineage>
        <taxon>Eukaryota</taxon>
        <taxon>Viridiplantae</taxon>
        <taxon>Streptophyta</taxon>
        <taxon>Embryophyta</taxon>
        <taxon>Tracheophyta</taxon>
        <taxon>Spermatophyta</taxon>
        <taxon>Magnoliopsida</taxon>
        <taxon>eudicotyledons</taxon>
        <taxon>Gunneridae</taxon>
        <taxon>Pentapetalae</taxon>
        <taxon>rosids</taxon>
        <taxon>fabids</taxon>
        <taxon>Rosales</taxon>
        <taxon>Cannabaceae</taxon>
        <taxon>Trema</taxon>
    </lineage>
</organism>
<accession>A0A2P5FSU5</accession>
<sequence length="50" mass="5773">MASVSVKAAFLKARQTIAEIGRLFRRRTDANNELIKHGLTSKCDWSYRDF</sequence>
<dbReference type="InParanoid" id="A0A2P5FSU5"/>
<dbReference type="AlphaFoldDB" id="A0A2P5FSU5"/>
<proteinExistence type="predicted"/>
<dbReference type="EMBL" id="JXTC01000011">
    <property type="protein sequence ID" value="POO00844.1"/>
    <property type="molecule type" value="Genomic_DNA"/>
</dbReference>
<keyword evidence="2" id="KW-1185">Reference proteome</keyword>
<reference evidence="2" key="1">
    <citation type="submission" date="2016-06" db="EMBL/GenBank/DDBJ databases">
        <title>Parallel loss of symbiosis genes in relatives of nitrogen-fixing non-legume Parasponia.</title>
        <authorList>
            <person name="Van Velzen R."/>
            <person name="Holmer R."/>
            <person name="Bu F."/>
            <person name="Rutten L."/>
            <person name="Van Zeijl A."/>
            <person name="Liu W."/>
            <person name="Santuari L."/>
            <person name="Cao Q."/>
            <person name="Sharma T."/>
            <person name="Shen D."/>
            <person name="Roswanjaya Y."/>
            <person name="Wardhani T."/>
            <person name="Kalhor M.S."/>
            <person name="Jansen J."/>
            <person name="Van den Hoogen J."/>
            <person name="Gungor B."/>
            <person name="Hartog M."/>
            <person name="Hontelez J."/>
            <person name="Verver J."/>
            <person name="Yang W.-C."/>
            <person name="Schijlen E."/>
            <person name="Repin R."/>
            <person name="Schilthuizen M."/>
            <person name="Schranz E."/>
            <person name="Heidstra R."/>
            <person name="Miyata K."/>
            <person name="Fedorova E."/>
            <person name="Kohlen W."/>
            <person name="Bisseling T."/>
            <person name="Smit S."/>
            <person name="Geurts R."/>
        </authorList>
    </citation>
    <scope>NUCLEOTIDE SEQUENCE [LARGE SCALE GENOMIC DNA]</scope>
    <source>
        <strain evidence="2">cv. RG33-2</strain>
    </source>
</reference>
<name>A0A2P5FSU5_TREOI</name>
<evidence type="ECO:0000313" key="1">
    <source>
        <dbReference type="EMBL" id="POO00844.1"/>
    </source>
</evidence>
<protein>
    <submittedName>
        <fullName evidence="1">Uncharacterized protein</fullName>
    </submittedName>
</protein>
<gene>
    <name evidence="1" type="ORF">TorRG33x02_034750</name>
</gene>
<comment type="caution">
    <text evidence="1">The sequence shown here is derived from an EMBL/GenBank/DDBJ whole genome shotgun (WGS) entry which is preliminary data.</text>
</comment>
<evidence type="ECO:0000313" key="2">
    <source>
        <dbReference type="Proteomes" id="UP000237000"/>
    </source>
</evidence>